<dbReference type="Proteomes" id="UP000587991">
    <property type="component" value="Unassembled WGS sequence"/>
</dbReference>
<dbReference type="RefSeq" id="WP_168878486.1">
    <property type="nucleotide sequence ID" value="NZ_JABAIM010000005.1"/>
</dbReference>
<protein>
    <recommendedName>
        <fullName evidence="3">Knr4/Smi1-like domain-containing protein</fullName>
    </recommendedName>
</protein>
<organism evidence="1 2">
    <name type="scientific">Leeia aquatica</name>
    <dbReference type="NCBI Taxonomy" id="2725557"/>
    <lineage>
        <taxon>Bacteria</taxon>
        <taxon>Pseudomonadati</taxon>
        <taxon>Pseudomonadota</taxon>
        <taxon>Betaproteobacteria</taxon>
        <taxon>Neisseriales</taxon>
        <taxon>Leeiaceae</taxon>
        <taxon>Leeia</taxon>
    </lineage>
</organism>
<gene>
    <name evidence="1" type="ORF">HF682_16710</name>
</gene>
<proteinExistence type="predicted"/>
<evidence type="ECO:0000313" key="1">
    <source>
        <dbReference type="EMBL" id="NLR76811.1"/>
    </source>
</evidence>
<dbReference type="AlphaFoldDB" id="A0A847S4Y4"/>
<reference evidence="1 2" key="1">
    <citation type="submission" date="2020-04" db="EMBL/GenBank/DDBJ databases">
        <title>Draft genome of Leeia sp. IMCC25680.</title>
        <authorList>
            <person name="Song J."/>
            <person name="Cho J.-C."/>
        </authorList>
    </citation>
    <scope>NUCLEOTIDE SEQUENCE [LARGE SCALE GENOMIC DNA]</scope>
    <source>
        <strain evidence="1 2">IMCC25680</strain>
    </source>
</reference>
<comment type="caution">
    <text evidence="1">The sequence shown here is derived from an EMBL/GenBank/DDBJ whole genome shotgun (WGS) entry which is preliminary data.</text>
</comment>
<evidence type="ECO:0000313" key="2">
    <source>
        <dbReference type="Proteomes" id="UP000587991"/>
    </source>
</evidence>
<name>A0A847S4Y4_9NEIS</name>
<dbReference type="EMBL" id="JABAIM010000005">
    <property type="protein sequence ID" value="NLR76811.1"/>
    <property type="molecule type" value="Genomic_DNA"/>
</dbReference>
<sequence length="219" mass="24791">MLPEPFAALLDEARVLLDRPLSVEDGLPEVELRQAETRLGIFLPFALRLFYQHLGRVEMLTESFQRFASPQQLSLHQGRIVFLEEHQQVCYWSVDHAGSVFQIPDLGEAEAYPEPQPLECFLHTLLYYQLAQGGYPYCAQRYLPAAVTAEEQIRQLHPAAARPAVAVDGLRIWLGSGPILLWCLPDPEGFAPDGLFLSALHPQLFQQYCARWNFTDLSG</sequence>
<evidence type="ECO:0008006" key="3">
    <source>
        <dbReference type="Google" id="ProtNLM"/>
    </source>
</evidence>
<keyword evidence="2" id="KW-1185">Reference proteome</keyword>
<accession>A0A847S4Y4</accession>